<dbReference type="EMBL" id="JBBUTF010000008">
    <property type="protein sequence ID" value="MEK8026370.1"/>
    <property type="molecule type" value="Genomic_DNA"/>
</dbReference>
<feature type="transmembrane region" description="Helical" evidence="1">
    <location>
        <begin position="137"/>
        <end position="156"/>
    </location>
</feature>
<dbReference type="RefSeq" id="WP_341374154.1">
    <property type="nucleotide sequence ID" value="NZ_JBBUTF010000008.1"/>
</dbReference>
<comment type="caution">
    <text evidence="2">The sequence shown here is derived from an EMBL/GenBank/DDBJ whole genome shotgun (WGS) entry which is preliminary data.</text>
</comment>
<evidence type="ECO:0000313" key="2">
    <source>
        <dbReference type="EMBL" id="MEK8026370.1"/>
    </source>
</evidence>
<feature type="transmembrane region" description="Helical" evidence="1">
    <location>
        <begin position="16"/>
        <end position="36"/>
    </location>
</feature>
<gene>
    <name evidence="2" type="ORF">AACH11_10415</name>
</gene>
<feature type="transmembrane region" description="Helical" evidence="1">
    <location>
        <begin position="87"/>
        <end position="105"/>
    </location>
</feature>
<keyword evidence="1" id="KW-1133">Transmembrane helix</keyword>
<name>A0ABU9BBK0_9BURK</name>
<organism evidence="2 3">
    <name type="scientific">Pseudaquabacterium rugosum</name>
    <dbReference type="NCBI Taxonomy" id="2984194"/>
    <lineage>
        <taxon>Bacteria</taxon>
        <taxon>Pseudomonadati</taxon>
        <taxon>Pseudomonadota</taxon>
        <taxon>Betaproteobacteria</taxon>
        <taxon>Burkholderiales</taxon>
        <taxon>Sphaerotilaceae</taxon>
        <taxon>Pseudaquabacterium</taxon>
    </lineage>
</organism>
<proteinExistence type="predicted"/>
<reference evidence="2 3" key="1">
    <citation type="submission" date="2024-04" db="EMBL/GenBank/DDBJ databases">
        <title>Novel species of the genus Ideonella isolated from streams.</title>
        <authorList>
            <person name="Lu H."/>
        </authorList>
    </citation>
    <scope>NUCLEOTIDE SEQUENCE [LARGE SCALE GENOMIC DNA]</scope>
    <source>
        <strain evidence="2 3">BYS139W</strain>
    </source>
</reference>
<evidence type="ECO:0000256" key="1">
    <source>
        <dbReference type="SAM" id="Phobius"/>
    </source>
</evidence>
<dbReference type="Pfam" id="PF09980">
    <property type="entry name" value="DUF2214"/>
    <property type="match status" value="1"/>
</dbReference>
<dbReference type="InterPro" id="IPR018706">
    <property type="entry name" value="DUF2214_membrane"/>
</dbReference>
<protein>
    <submittedName>
        <fullName evidence="2">DUF2214 family protein</fullName>
    </submittedName>
</protein>
<keyword evidence="1" id="KW-0472">Membrane</keyword>
<sequence length="158" mass="17190">MIPADWLPWTDALLTWLHLSAVLGWAVFMTSCTALLRPDWLNGSALQRLQLTQRLATGAGAATLLTGVLKALLGAKGAAWLLGQPLLGFKLLAALAMVVVCWRAGTPLRRWLARWRSEARLPPAGEVDRLRQRLLRAAHGMLWVTAAGVLLSRGLLAL</sequence>
<accession>A0ABU9BBK0</accession>
<keyword evidence="3" id="KW-1185">Reference proteome</keyword>
<feature type="transmembrane region" description="Helical" evidence="1">
    <location>
        <begin position="56"/>
        <end position="75"/>
    </location>
</feature>
<evidence type="ECO:0000313" key="3">
    <source>
        <dbReference type="Proteomes" id="UP001368500"/>
    </source>
</evidence>
<dbReference type="Proteomes" id="UP001368500">
    <property type="component" value="Unassembled WGS sequence"/>
</dbReference>
<keyword evidence="1" id="KW-0812">Transmembrane</keyword>